<accession>A0A4V5ZY50</accession>
<evidence type="ECO:0000313" key="2">
    <source>
        <dbReference type="EMBL" id="TKR62285.1"/>
    </source>
</evidence>
<proteinExistence type="predicted"/>
<feature type="compositionally biased region" description="Acidic residues" evidence="1">
    <location>
        <begin position="128"/>
        <end position="151"/>
    </location>
</feature>
<reference evidence="2 3" key="1">
    <citation type="journal article" date="2015" name="Genome Biol.">
        <title>Comparative genomics of Steinernema reveals deeply conserved gene regulatory networks.</title>
        <authorList>
            <person name="Dillman A.R."/>
            <person name="Macchietto M."/>
            <person name="Porter C.F."/>
            <person name="Rogers A."/>
            <person name="Williams B."/>
            <person name="Antoshechkin I."/>
            <person name="Lee M.M."/>
            <person name="Goodwin Z."/>
            <person name="Lu X."/>
            <person name="Lewis E.E."/>
            <person name="Goodrich-Blair H."/>
            <person name="Stock S.P."/>
            <person name="Adams B.J."/>
            <person name="Sternberg P.W."/>
            <person name="Mortazavi A."/>
        </authorList>
    </citation>
    <scope>NUCLEOTIDE SEQUENCE [LARGE SCALE GENOMIC DNA]</scope>
    <source>
        <strain evidence="2 3">ALL</strain>
    </source>
</reference>
<keyword evidence="3" id="KW-1185">Reference proteome</keyword>
<gene>
    <name evidence="2" type="ORF">L596_026269</name>
</gene>
<evidence type="ECO:0000256" key="1">
    <source>
        <dbReference type="SAM" id="MobiDB-lite"/>
    </source>
</evidence>
<dbReference type="Proteomes" id="UP000298663">
    <property type="component" value="Unassembled WGS sequence"/>
</dbReference>
<feature type="region of interest" description="Disordered" evidence="1">
    <location>
        <begin position="64"/>
        <end position="196"/>
    </location>
</feature>
<sequence length="301" mass="33542">MASTGETSQSPAIPLIQLLQLFFYNVKRKYLSSRFREAQQAFPKLKNAKLRLVSYIIGRKDTKNPVRKTTRKAAKRAAKSLREAPVVERALTSKNTAEDSEDGSMEGKRRRKRKILDWTPSGPKECEEVPSNDEDDDDGDYEPEQDEEKESDGERHEPPVQPPTDGRPRRGRPSNAMLAARQARTASVVGVTPGRSNKPKVKFDALPLLQVAVDGTSDPEDYEEENNAAGGDDGLVHLKFDKETRTIDNYGCYLSQYGNIKKSANGLTGDPMECNQPPLAMKSWMSRYAIVPGQSVLAKIM</sequence>
<comment type="caution">
    <text evidence="2">The sequence shown here is derived from an EMBL/GenBank/DDBJ whole genome shotgun (WGS) entry which is preliminary data.</text>
</comment>
<protein>
    <submittedName>
        <fullName evidence="2">Uncharacterized protein</fullName>
    </submittedName>
</protein>
<name>A0A4V5ZY50_STECR</name>
<dbReference type="OrthoDB" id="10653404at2759"/>
<evidence type="ECO:0000313" key="3">
    <source>
        <dbReference type="Proteomes" id="UP000298663"/>
    </source>
</evidence>
<organism evidence="2 3">
    <name type="scientific">Steinernema carpocapsae</name>
    <name type="common">Entomopathogenic nematode</name>
    <dbReference type="NCBI Taxonomy" id="34508"/>
    <lineage>
        <taxon>Eukaryota</taxon>
        <taxon>Metazoa</taxon>
        <taxon>Ecdysozoa</taxon>
        <taxon>Nematoda</taxon>
        <taxon>Chromadorea</taxon>
        <taxon>Rhabditida</taxon>
        <taxon>Tylenchina</taxon>
        <taxon>Panagrolaimomorpha</taxon>
        <taxon>Strongyloidoidea</taxon>
        <taxon>Steinernematidae</taxon>
        <taxon>Steinernema</taxon>
    </lineage>
</organism>
<reference evidence="2 3" key="2">
    <citation type="journal article" date="2019" name="G3 (Bethesda)">
        <title>Hybrid Assembly of the Genome of the Entomopathogenic Nematode Steinernema carpocapsae Identifies the X-Chromosome.</title>
        <authorList>
            <person name="Serra L."/>
            <person name="Macchietto M."/>
            <person name="Macias-Munoz A."/>
            <person name="McGill C.J."/>
            <person name="Rodriguez I.M."/>
            <person name="Rodriguez B."/>
            <person name="Murad R."/>
            <person name="Mortazavi A."/>
        </authorList>
    </citation>
    <scope>NUCLEOTIDE SEQUENCE [LARGE SCALE GENOMIC DNA]</scope>
    <source>
        <strain evidence="2 3">ALL</strain>
    </source>
</reference>
<dbReference type="AlphaFoldDB" id="A0A4V5ZY50"/>
<dbReference type="EMBL" id="AZBU02000010">
    <property type="protein sequence ID" value="TKR62285.1"/>
    <property type="molecule type" value="Genomic_DNA"/>
</dbReference>
<feature type="compositionally biased region" description="Basic residues" evidence="1">
    <location>
        <begin position="65"/>
        <end position="79"/>
    </location>
</feature>